<comment type="caution">
    <text evidence="1">The sequence shown here is derived from an EMBL/GenBank/DDBJ whole genome shotgun (WGS) entry which is preliminary data.</text>
</comment>
<proteinExistence type="predicted"/>
<keyword evidence="2" id="KW-1185">Reference proteome</keyword>
<gene>
    <name evidence="1" type="ORF">chiPu_0013910</name>
</gene>
<sequence>MIVSIATTKVLMSMMRKELEQFQSCRPPSTVNALHLNHQIELLSELPESKQSFTEGMVLLIIWKRISNERPMGGHPCTVSAAN</sequence>
<accession>A0A401SYN3</accession>
<evidence type="ECO:0000313" key="2">
    <source>
        <dbReference type="Proteomes" id="UP000287033"/>
    </source>
</evidence>
<name>A0A401SYN3_CHIPU</name>
<organism evidence="1 2">
    <name type="scientific">Chiloscyllium punctatum</name>
    <name type="common">Brownbanded bambooshark</name>
    <name type="synonym">Hemiscyllium punctatum</name>
    <dbReference type="NCBI Taxonomy" id="137246"/>
    <lineage>
        <taxon>Eukaryota</taxon>
        <taxon>Metazoa</taxon>
        <taxon>Chordata</taxon>
        <taxon>Craniata</taxon>
        <taxon>Vertebrata</taxon>
        <taxon>Chondrichthyes</taxon>
        <taxon>Elasmobranchii</taxon>
        <taxon>Galeomorphii</taxon>
        <taxon>Galeoidea</taxon>
        <taxon>Orectolobiformes</taxon>
        <taxon>Hemiscylliidae</taxon>
        <taxon>Chiloscyllium</taxon>
    </lineage>
</organism>
<dbReference type="AlphaFoldDB" id="A0A401SYN3"/>
<evidence type="ECO:0000313" key="1">
    <source>
        <dbReference type="EMBL" id="GCC35426.1"/>
    </source>
</evidence>
<dbReference type="Proteomes" id="UP000287033">
    <property type="component" value="Unassembled WGS sequence"/>
</dbReference>
<protein>
    <submittedName>
        <fullName evidence="1">Uncharacterized protein</fullName>
    </submittedName>
</protein>
<dbReference type="EMBL" id="BEZZ01000698">
    <property type="protein sequence ID" value="GCC35426.1"/>
    <property type="molecule type" value="Genomic_DNA"/>
</dbReference>
<reference evidence="1 2" key="1">
    <citation type="journal article" date="2018" name="Nat. Ecol. Evol.">
        <title>Shark genomes provide insights into elasmobranch evolution and the origin of vertebrates.</title>
        <authorList>
            <person name="Hara Y"/>
            <person name="Yamaguchi K"/>
            <person name="Onimaru K"/>
            <person name="Kadota M"/>
            <person name="Koyanagi M"/>
            <person name="Keeley SD"/>
            <person name="Tatsumi K"/>
            <person name="Tanaka K"/>
            <person name="Motone F"/>
            <person name="Kageyama Y"/>
            <person name="Nozu R"/>
            <person name="Adachi N"/>
            <person name="Nishimura O"/>
            <person name="Nakagawa R"/>
            <person name="Tanegashima C"/>
            <person name="Kiyatake I"/>
            <person name="Matsumoto R"/>
            <person name="Murakumo K"/>
            <person name="Nishida K"/>
            <person name="Terakita A"/>
            <person name="Kuratani S"/>
            <person name="Sato K"/>
            <person name="Hyodo S Kuraku.S."/>
        </authorList>
    </citation>
    <scope>NUCLEOTIDE SEQUENCE [LARGE SCALE GENOMIC DNA]</scope>
</reference>